<dbReference type="Proteomes" id="UP000095751">
    <property type="component" value="Unassembled WGS sequence"/>
</dbReference>
<evidence type="ECO:0000313" key="1">
    <source>
        <dbReference type="EMBL" id="OEU10751.1"/>
    </source>
</evidence>
<dbReference type="KEGG" id="fcy:FRACYDRAFT_246615"/>
<accession>A0A1E7EXR3</accession>
<sequence>MVSLYDSMLKAFKYKGHFAIIDSAYMGDVMSLVGQEYWGVNMVGTCQTDRVAPVPWRRLLHSKGILHLMVEKFKGMRIDEILESLARGTKPVTNRGSIPCNNNWGKNMLPRRGIDGKQIYSPPKMLTAGILLPNI</sequence>
<evidence type="ECO:0000313" key="2">
    <source>
        <dbReference type="Proteomes" id="UP000095751"/>
    </source>
</evidence>
<gene>
    <name evidence="1" type="ORF">FRACYDRAFT_246615</name>
</gene>
<reference evidence="1 2" key="1">
    <citation type="submission" date="2016-09" db="EMBL/GenBank/DDBJ databases">
        <title>Extensive genetic diversity and differential bi-allelic expression allows diatom success in the polar Southern Ocean.</title>
        <authorList>
            <consortium name="DOE Joint Genome Institute"/>
            <person name="Mock T."/>
            <person name="Otillar R.P."/>
            <person name="Strauss J."/>
            <person name="Dupont C."/>
            <person name="Frickenhaus S."/>
            <person name="Maumus F."/>
            <person name="Mcmullan M."/>
            <person name="Sanges R."/>
            <person name="Schmutz J."/>
            <person name="Toseland A."/>
            <person name="Valas R."/>
            <person name="Veluchamy A."/>
            <person name="Ward B.J."/>
            <person name="Allen A."/>
            <person name="Barry K."/>
            <person name="Falciatore A."/>
            <person name="Ferrante M."/>
            <person name="Fortunato A.E."/>
            <person name="Gloeckner G."/>
            <person name="Gruber A."/>
            <person name="Hipkin R."/>
            <person name="Janech M."/>
            <person name="Kroth P."/>
            <person name="Leese F."/>
            <person name="Lindquist E."/>
            <person name="Lyon B.R."/>
            <person name="Martin J."/>
            <person name="Mayer C."/>
            <person name="Parker M."/>
            <person name="Quesneville H."/>
            <person name="Raymond J."/>
            <person name="Uhlig C."/>
            <person name="Valentin K.U."/>
            <person name="Worden A.Z."/>
            <person name="Armbrust E.V."/>
            <person name="Bowler C."/>
            <person name="Green B."/>
            <person name="Moulton V."/>
            <person name="Van Oosterhout C."/>
            <person name="Grigoriev I."/>
        </authorList>
    </citation>
    <scope>NUCLEOTIDE SEQUENCE [LARGE SCALE GENOMIC DNA]</scope>
    <source>
        <strain evidence="1 2">CCMP1102</strain>
    </source>
</reference>
<name>A0A1E7EXR3_9STRA</name>
<proteinExistence type="predicted"/>
<evidence type="ECO:0008006" key="3">
    <source>
        <dbReference type="Google" id="ProtNLM"/>
    </source>
</evidence>
<protein>
    <recommendedName>
        <fullName evidence="3">PiggyBac transposable element-derived protein domain-containing protein</fullName>
    </recommendedName>
</protein>
<organism evidence="1 2">
    <name type="scientific">Fragilariopsis cylindrus CCMP1102</name>
    <dbReference type="NCBI Taxonomy" id="635003"/>
    <lineage>
        <taxon>Eukaryota</taxon>
        <taxon>Sar</taxon>
        <taxon>Stramenopiles</taxon>
        <taxon>Ochrophyta</taxon>
        <taxon>Bacillariophyta</taxon>
        <taxon>Bacillariophyceae</taxon>
        <taxon>Bacillariophycidae</taxon>
        <taxon>Bacillariales</taxon>
        <taxon>Bacillariaceae</taxon>
        <taxon>Fragilariopsis</taxon>
    </lineage>
</organism>
<dbReference type="EMBL" id="KV784370">
    <property type="protein sequence ID" value="OEU10751.1"/>
    <property type="molecule type" value="Genomic_DNA"/>
</dbReference>
<dbReference type="InParanoid" id="A0A1E7EXR3"/>
<keyword evidence="2" id="KW-1185">Reference proteome</keyword>
<dbReference type="AlphaFoldDB" id="A0A1E7EXR3"/>